<dbReference type="Pfam" id="PF01730">
    <property type="entry name" value="UreF"/>
    <property type="match status" value="1"/>
</dbReference>
<comment type="subcellular location">
    <subcellularLocation>
        <location evidence="3">Cytoplasm</location>
    </subcellularLocation>
</comment>
<dbReference type="PANTHER" id="PTHR33620">
    <property type="entry name" value="UREASE ACCESSORY PROTEIN F"/>
    <property type="match status" value="1"/>
</dbReference>
<dbReference type="PANTHER" id="PTHR33620:SF1">
    <property type="entry name" value="UREASE ACCESSORY PROTEIN F"/>
    <property type="match status" value="1"/>
</dbReference>
<name>A0A1M7IAI3_9RHOB</name>
<accession>A0A1M7IAI3</accession>
<dbReference type="PIRSF" id="PIRSF009467">
    <property type="entry name" value="Ureas_acces_UreF"/>
    <property type="match status" value="1"/>
</dbReference>
<evidence type="ECO:0000256" key="2">
    <source>
        <dbReference type="ARBA" id="ARBA00023186"/>
    </source>
</evidence>
<keyword evidence="5" id="KW-1185">Reference proteome</keyword>
<gene>
    <name evidence="3" type="primary">ureF</name>
    <name evidence="4" type="ORF">SAMN05444398_11512</name>
</gene>
<dbReference type="Proteomes" id="UP000183974">
    <property type="component" value="Unassembled WGS sequence"/>
</dbReference>
<keyword evidence="2 3" id="KW-0143">Chaperone</keyword>
<dbReference type="GO" id="GO:0016151">
    <property type="term" value="F:nickel cation binding"/>
    <property type="evidence" value="ECO:0007669"/>
    <property type="project" value="UniProtKB-UniRule"/>
</dbReference>
<dbReference type="STRING" id="337701.SAMN05444398_11512"/>
<evidence type="ECO:0000256" key="1">
    <source>
        <dbReference type="ARBA" id="ARBA00022988"/>
    </source>
</evidence>
<protein>
    <recommendedName>
        <fullName evidence="3">Urease accessory protein UreF</fullName>
    </recommendedName>
</protein>
<comment type="similarity">
    <text evidence="3">Belongs to the UreF family.</text>
</comment>
<dbReference type="GO" id="GO:0005737">
    <property type="term" value="C:cytoplasm"/>
    <property type="evidence" value="ECO:0007669"/>
    <property type="project" value="UniProtKB-SubCell"/>
</dbReference>
<comment type="function">
    <text evidence="3">Required for maturation of urease via the functional incorporation of the urease nickel metallocenter.</text>
</comment>
<dbReference type="HAMAP" id="MF_01385">
    <property type="entry name" value="UreF"/>
    <property type="match status" value="1"/>
</dbReference>
<dbReference type="Gene3D" id="1.10.4190.10">
    <property type="entry name" value="Urease accessory protein UreF"/>
    <property type="match status" value="1"/>
</dbReference>
<dbReference type="InterPro" id="IPR002639">
    <property type="entry name" value="UreF"/>
</dbReference>
<dbReference type="AlphaFoldDB" id="A0A1M7IAI3"/>
<sequence length="227" mass="25049">MVMAVPIRTSMGPARMFRDPRLLTLTQWLSPAYPTGAFAWSHGLETAVAEGWAYDEDSLEGWLRDVISEGTGRMDAIWIIRSYGAETQEAVLEIHGLARAYAASAERLLEGERQGAAFVRVTRQVWALDLPDMIFPVALGRATRLADLPCAPCVALYLQGVCTNLVSAAQRLMPLGQTGAQRVLHRMMALCVMVAEEAAEQEPCSQSFLSDIAAMRHEIQKPRIFQS</sequence>
<keyword evidence="1 3" id="KW-0996">Nickel insertion</keyword>
<evidence type="ECO:0000256" key="3">
    <source>
        <dbReference type="HAMAP-Rule" id="MF_01385"/>
    </source>
</evidence>
<organism evidence="4 5">
    <name type="scientific">Roseovarius pacificus</name>
    <dbReference type="NCBI Taxonomy" id="337701"/>
    <lineage>
        <taxon>Bacteria</taxon>
        <taxon>Pseudomonadati</taxon>
        <taxon>Pseudomonadota</taxon>
        <taxon>Alphaproteobacteria</taxon>
        <taxon>Rhodobacterales</taxon>
        <taxon>Roseobacteraceae</taxon>
        <taxon>Roseovarius</taxon>
    </lineage>
</organism>
<proteinExistence type="inferred from homology"/>
<evidence type="ECO:0000313" key="5">
    <source>
        <dbReference type="Proteomes" id="UP000183974"/>
    </source>
</evidence>
<dbReference type="EMBL" id="FRBR01000015">
    <property type="protein sequence ID" value="SHM37685.1"/>
    <property type="molecule type" value="Genomic_DNA"/>
</dbReference>
<keyword evidence="3" id="KW-0963">Cytoplasm</keyword>
<dbReference type="InterPro" id="IPR038277">
    <property type="entry name" value="UreF_sf"/>
</dbReference>
<reference evidence="4 5" key="1">
    <citation type="submission" date="2016-11" db="EMBL/GenBank/DDBJ databases">
        <authorList>
            <person name="Jaros S."/>
            <person name="Januszkiewicz K."/>
            <person name="Wedrychowicz H."/>
        </authorList>
    </citation>
    <scope>NUCLEOTIDE SEQUENCE [LARGE SCALE GENOMIC DNA]</scope>
    <source>
        <strain evidence="4 5">DSM 29589</strain>
    </source>
</reference>
<comment type="subunit">
    <text evidence="3">UreD, UreF and UreG form a complex that acts as a GTP-hydrolysis-dependent molecular chaperone, activating the urease apoprotein by helping to assemble the nickel containing metallocenter of UreC. The UreE protein probably delivers the nickel.</text>
</comment>
<evidence type="ECO:0000313" key="4">
    <source>
        <dbReference type="EMBL" id="SHM37685.1"/>
    </source>
</evidence>